<keyword evidence="2" id="KW-1185">Reference proteome</keyword>
<accession>A0A8R1E3H0</accession>
<dbReference type="AlphaFoldDB" id="A0A8R1E3H0"/>
<organism evidence="1 2">
    <name type="scientific">Caenorhabditis japonica</name>
    <dbReference type="NCBI Taxonomy" id="281687"/>
    <lineage>
        <taxon>Eukaryota</taxon>
        <taxon>Metazoa</taxon>
        <taxon>Ecdysozoa</taxon>
        <taxon>Nematoda</taxon>
        <taxon>Chromadorea</taxon>
        <taxon>Rhabditida</taxon>
        <taxon>Rhabditina</taxon>
        <taxon>Rhabditomorpha</taxon>
        <taxon>Rhabditoidea</taxon>
        <taxon>Rhabditidae</taxon>
        <taxon>Peloderinae</taxon>
        <taxon>Caenorhabditis</taxon>
    </lineage>
</organism>
<name>A0A8R1E3H0_CAEJA</name>
<reference evidence="2" key="1">
    <citation type="submission" date="2010-08" db="EMBL/GenBank/DDBJ databases">
        <authorList>
            <consortium name="Caenorhabditis japonica Sequencing Consortium"/>
            <person name="Wilson R.K."/>
        </authorList>
    </citation>
    <scope>NUCLEOTIDE SEQUENCE [LARGE SCALE GENOMIC DNA]</scope>
    <source>
        <strain evidence="2">DF5081</strain>
    </source>
</reference>
<dbReference type="Proteomes" id="UP000005237">
    <property type="component" value="Unassembled WGS sequence"/>
</dbReference>
<sequence>MKMIALENPLESVNCLTTRLPKCGDEHSFGNSETYANVCVASEIEEASFSTVMNIQIGQIWEGCFEKSGGHKIKVFVILDDDMIQVWTLYASTASLLV</sequence>
<dbReference type="EnsemblMetazoa" id="CJA20420.1">
    <property type="protein sequence ID" value="CJA20420.1"/>
    <property type="gene ID" value="WBGene00175992"/>
</dbReference>
<reference evidence="1" key="2">
    <citation type="submission" date="2022-06" db="UniProtKB">
        <authorList>
            <consortium name="EnsemblMetazoa"/>
        </authorList>
    </citation>
    <scope>IDENTIFICATION</scope>
    <source>
        <strain evidence="1">DF5081</strain>
    </source>
</reference>
<evidence type="ECO:0000313" key="1">
    <source>
        <dbReference type="EnsemblMetazoa" id="CJA20420.1"/>
    </source>
</evidence>
<proteinExistence type="predicted"/>
<evidence type="ECO:0000313" key="2">
    <source>
        <dbReference type="Proteomes" id="UP000005237"/>
    </source>
</evidence>
<protein>
    <submittedName>
        <fullName evidence="1">Uncharacterized protein</fullName>
    </submittedName>
</protein>